<dbReference type="SUPFAM" id="SSF63380">
    <property type="entry name" value="Riboflavin synthase domain-like"/>
    <property type="match status" value="1"/>
</dbReference>
<name>A0AA38VT40_9PEZI</name>
<dbReference type="PANTHER" id="PTHR21098:SF0">
    <property type="entry name" value="RIBOFLAVIN SYNTHASE"/>
    <property type="match status" value="1"/>
</dbReference>
<dbReference type="Gene3D" id="2.40.30.20">
    <property type="match status" value="1"/>
</dbReference>
<dbReference type="InterPro" id="IPR023366">
    <property type="entry name" value="ATP_synth_asu-like_sf"/>
</dbReference>
<dbReference type="EMBL" id="JANBVN010000013">
    <property type="protein sequence ID" value="KAJ9162302.1"/>
    <property type="molecule type" value="Genomic_DNA"/>
</dbReference>
<evidence type="ECO:0000256" key="1">
    <source>
        <dbReference type="ARBA" id="ARBA00022737"/>
    </source>
</evidence>
<gene>
    <name evidence="2" type="ORF">NKR19_g1424</name>
</gene>
<sequence length="124" mass="13757">MILRWGERGPDPAIKLWLGLLGSLTAGSRVNLERAVRADTTRMGKHLVQGHVDTVAAVTAVTPDGNAVTARLAPRDRRHAEARGVDDYQGWWWEVHAHRLRYTQERVVIAGKKAGETVNVEVDT</sequence>
<organism evidence="2 3">
    <name type="scientific">Coniochaeta hoffmannii</name>
    <dbReference type="NCBI Taxonomy" id="91930"/>
    <lineage>
        <taxon>Eukaryota</taxon>
        <taxon>Fungi</taxon>
        <taxon>Dikarya</taxon>
        <taxon>Ascomycota</taxon>
        <taxon>Pezizomycotina</taxon>
        <taxon>Sordariomycetes</taxon>
        <taxon>Sordariomycetidae</taxon>
        <taxon>Coniochaetales</taxon>
        <taxon>Coniochaetaceae</taxon>
        <taxon>Coniochaeta</taxon>
    </lineage>
</organism>
<evidence type="ECO:0000313" key="2">
    <source>
        <dbReference type="EMBL" id="KAJ9162302.1"/>
    </source>
</evidence>
<proteinExistence type="predicted"/>
<dbReference type="GO" id="GO:0004746">
    <property type="term" value="F:riboflavin synthase activity"/>
    <property type="evidence" value="ECO:0007669"/>
    <property type="project" value="TreeGrafter"/>
</dbReference>
<dbReference type="PANTHER" id="PTHR21098">
    <property type="entry name" value="RIBOFLAVIN SYNTHASE ALPHA CHAIN"/>
    <property type="match status" value="1"/>
</dbReference>
<dbReference type="InterPro" id="IPR017938">
    <property type="entry name" value="Riboflavin_synthase-like_b-brl"/>
</dbReference>
<reference evidence="2" key="1">
    <citation type="submission" date="2022-07" db="EMBL/GenBank/DDBJ databases">
        <title>Fungi with potential for degradation of polypropylene.</title>
        <authorList>
            <person name="Gostincar C."/>
        </authorList>
    </citation>
    <scope>NUCLEOTIDE SEQUENCE</scope>
    <source>
        <strain evidence="2">EXF-13287</strain>
    </source>
</reference>
<evidence type="ECO:0000313" key="3">
    <source>
        <dbReference type="Proteomes" id="UP001174691"/>
    </source>
</evidence>
<protein>
    <submittedName>
        <fullName evidence="2">Uncharacterized protein</fullName>
    </submittedName>
</protein>
<dbReference type="InterPro" id="IPR001783">
    <property type="entry name" value="Lumazine-bd"/>
</dbReference>
<accession>A0AA38VT40</accession>
<dbReference type="AlphaFoldDB" id="A0AA38VT40"/>
<comment type="caution">
    <text evidence="2">The sequence shown here is derived from an EMBL/GenBank/DDBJ whole genome shotgun (WGS) entry which is preliminary data.</text>
</comment>
<keyword evidence="3" id="KW-1185">Reference proteome</keyword>
<keyword evidence="1" id="KW-0677">Repeat</keyword>
<dbReference type="GO" id="GO:0009231">
    <property type="term" value="P:riboflavin biosynthetic process"/>
    <property type="evidence" value="ECO:0007669"/>
    <property type="project" value="TreeGrafter"/>
</dbReference>
<dbReference type="Proteomes" id="UP001174691">
    <property type="component" value="Unassembled WGS sequence"/>
</dbReference>